<accession>A0ACC0VX03</accession>
<dbReference type="EMBL" id="CM047585">
    <property type="protein sequence ID" value="KAI9910989.1"/>
    <property type="molecule type" value="Genomic_DNA"/>
</dbReference>
<evidence type="ECO:0000313" key="1">
    <source>
        <dbReference type="EMBL" id="KAI9910989.1"/>
    </source>
</evidence>
<dbReference type="Proteomes" id="UP001163321">
    <property type="component" value="Chromosome 6"/>
</dbReference>
<gene>
    <name evidence="1" type="ORF">PsorP6_010893</name>
</gene>
<evidence type="ECO:0000313" key="2">
    <source>
        <dbReference type="Proteomes" id="UP001163321"/>
    </source>
</evidence>
<reference evidence="1 2" key="1">
    <citation type="journal article" date="2022" name="bioRxiv">
        <title>The genome of the oomycete Peronosclerospora sorghi, a cosmopolitan pathogen of maize and sorghum, is inflated with dispersed pseudogenes.</title>
        <authorList>
            <person name="Fletcher K."/>
            <person name="Martin F."/>
            <person name="Isakeit T."/>
            <person name="Cavanaugh K."/>
            <person name="Magill C."/>
            <person name="Michelmore R."/>
        </authorList>
    </citation>
    <scope>NUCLEOTIDE SEQUENCE [LARGE SCALE GENOMIC DNA]</scope>
    <source>
        <strain evidence="1">P6</strain>
    </source>
</reference>
<keyword evidence="2" id="KW-1185">Reference proteome</keyword>
<organism evidence="1 2">
    <name type="scientific">Peronosclerospora sorghi</name>
    <dbReference type="NCBI Taxonomy" id="230839"/>
    <lineage>
        <taxon>Eukaryota</taxon>
        <taxon>Sar</taxon>
        <taxon>Stramenopiles</taxon>
        <taxon>Oomycota</taxon>
        <taxon>Peronosporomycetes</taxon>
        <taxon>Peronosporales</taxon>
        <taxon>Peronosporaceae</taxon>
        <taxon>Peronosclerospora</taxon>
    </lineage>
</organism>
<name>A0ACC0VX03_9STRA</name>
<sequence>MRRNKRKRDETDFQRLVAQKLQFCADITDTVASTERACYRELERYRTQKARTQELRRFQFVLEQLTQFQLVWGAEMDVEKAQKAHLLTRLDQCLTKIANDNEPVARRAEKVSRGLPRLMKQGTSLVLARRAWLKEQSELPTKHQWVPRILWRIYDQVNEASEPNALAFEPLKSVMHQVLKTMREKNPYFYLQIVYQAPPKHRDQEWQLQASKRVVGMIATMNPLCREANARSFALRNERASHERINNGWKQLQRTLTFVKRMARHFHYLVLHLYAIALDCADPQVHAGTFSKRAEKGSWYENEVRARLKLCLDSAHSNDHLIKESYKWTPELLVYVDAWRQLRAFRDYPFGFEFRERHDAFLPQFLNDRHWRGDTRGKTSRFDVLAEIGNHLRRVHCVWRNSNLSSPSFKSITIQQIGLLERSMKYSLGEVVNLIYKMNLARWMERTKWPLEWWTSLQLRTISDVSGTDNGDKQVVKGKVSQGGSIQVRTDVNDATDRDSVDHKQLERPSSTFRPPTTVTLRQLRAPAPTLAPKVELSESNVQYNVKLLDDRKPVQLCDIYARTDEELEVLARDTKRVAEMRSAMSSLLDRVTRLQMSQSAAKSTVAHDLSAPGDNTCDAWRPACMAQQLCAMTKQAADFAETIAVYETASALVKTPSLRGTESDTVNVQDNKEVAVACEQESLENLQENVRNARTSVANMLSHYNGEQTTEWRDIIVSTSAAVADLLQTIARERAE</sequence>
<proteinExistence type="predicted"/>
<comment type="caution">
    <text evidence="1">The sequence shown here is derived from an EMBL/GenBank/DDBJ whole genome shotgun (WGS) entry which is preliminary data.</text>
</comment>
<protein>
    <submittedName>
        <fullName evidence="1">Uncharacterized protein</fullName>
    </submittedName>
</protein>